<dbReference type="Proteomes" id="UP000218263">
    <property type="component" value="Chromosome"/>
</dbReference>
<gene>
    <name evidence="1" type="ORF">MgSA37_04419</name>
</gene>
<protein>
    <submittedName>
        <fullName evidence="1">Uncharacterized protein</fullName>
    </submittedName>
</protein>
<organism evidence="1 2">
    <name type="scientific">Mucilaginibacter gotjawali</name>
    <dbReference type="NCBI Taxonomy" id="1550579"/>
    <lineage>
        <taxon>Bacteria</taxon>
        <taxon>Pseudomonadati</taxon>
        <taxon>Bacteroidota</taxon>
        <taxon>Sphingobacteriia</taxon>
        <taxon>Sphingobacteriales</taxon>
        <taxon>Sphingobacteriaceae</taxon>
        <taxon>Mucilaginibacter</taxon>
    </lineage>
</organism>
<proteinExistence type="predicted"/>
<keyword evidence="2" id="KW-1185">Reference proteome</keyword>
<dbReference type="AlphaFoldDB" id="A0A0X8X704"/>
<accession>A0A0X8X704</accession>
<evidence type="ECO:0000313" key="1">
    <source>
        <dbReference type="EMBL" id="BAU56222.1"/>
    </source>
</evidence>
<dbReference type="KEGG" id="mgot:MgSA37_04419"/>
<dbReference type="EMBL" id="AP017313">
    <property type="protein sequence ID" value="BAU56222.1"/>
    <property type="molecule type" value="Genomic_DNA"/>
</dbReference>
<sequence>MNNRTKLILWDSALISGIMLFLFWNIQPHSNLIIGLITVLILSNCAAKHIAAYKLTGKIY</sequence>
<name>A0A0X8X704_9SPHI</name>
<reference evidence="1 2" key="1">
    <citation type="submission" date="2015-12" db="EMBL/GenBank/DDBJ databases">
        <title>Genome sequence of Mucilaginibacter gotjawali.</title>
        <authorList>
            <person name="Lee J.S."/>
            <person name="Lee K.C."/>
            <person name="Kim K.K."/>
            <person name="Lee B.W."/>
        </authorList>
    </citation>
    <scope>NUCLEOTIDE SEQUENCE [LARGE SCALE GENOMIC DNA]</scope>
    <source>
        <strain evidence="1 2">SA3-7</strain>
    </source>
</reference>
<evidence type="ECO:0000313" key="2">
    <source>
        <dbReference type="Proteomes" id="UP000218263"/>
    </source>
</evidence>